<feature type="non-terminal residue" evidence="1">
    <location>
        <position position="1"/>
    </location>
</feature>
<name>X1E9P7_9ZZZZ</name>
<evidence type="ECO:0000313" key="1">
    <source>
        <dbReference type="EMBL" id="GAH13884.1"/>
    </source>
</evidence>
<dbReference type="EMBL" id="BART01035379">
    <property type="protein sequence ID" value="GAH13884.1"/>
    <property type="molecule type" value="Genomic_DNA"/>
</dbReference>
<organism evidence="1">
    <name type="scientific">marine sediment metagenome</name>
    <dbReference type="NCBI Taxonomy" id="412755"/>
    <lineage>
        <taxon>unclassified sequences</taxon>
        <taxon>metagenomes</taxon>
        <taxon>ecological metagenomes</taxon>
    </lineage>
</organism>
<reference evidence="1" key="1">
    <citation type="journal article" date="2014" name="Front. Microbiol.">
        <title>High frequency of phylogenetically diverse reductive dehalogenase-homologous genes in deep subseafloor sedimentary metagenomes.</title>
        <authorList>
            <person name="Kawai M."/>
            <person name="Futagami T."/>
            <person name="Toyoda A."/>
            <person name="Takaki Y."/>
            <person name="Nishi S."/>
            <person name="Hori S."/>
            <person name="Arai W."/>
            <person name="Tsubouchi T."/>
            <person name="Morono Y."/>
            <person name="Uchiyama I."/>
            <person name="Ito T."/>
            <person name="Fujiyama A."/>
            <person name="Inagaki F."/>
            <person name="Takami H."/>
        </authorList>
    </citation>
    <scope>NUCLEOTIDE SEQUENCE</scope>
    <source>
        <strain evidence="1">Expedition CK06-06</strain>
    </source>
</reference>
<comment type="caution">
    <text evidence="1">The sequence shown here is derived from an EMBL/GenBank/DDBJ whole genome shotgun (WGS) entry which is preliminary data.</text>
</comment>
<proteinExistence type="predicted"/>
<gene>
    <name evidence="1" type="ORF">S01H4_60120</name>
</gene>
<sequence length="80" mass="9303">LYAPKPGKEMREELKTKGSEYFEKSKEGWEVALEKAKEGIEIGKAKIEELAGKIKESTTKIIFYIKHIKHFSKYHIYLSV</sequence>
<accession>X1E9P7</accession>
<dbReference type="AlphaFoldDB" id="X1E9P7"/>
<protein>
    <submittedName>
        <fullName evidence="1">Uncharacterized protein</fullName>
    </submittedName>
</protein>